<keyword evidence="3" id="KW-0238">DNA-binding</keyword>
<accession>A0ABV9XJ29</accession>
<evidence type="ECO:0000256" key="3">
    <source>
        <dbReference type="ARBA" id="ARBA00023125"/>
    </source>
</evidence>
<protein>
    <submittedName>
        <fullName evidence="7">LysR family transcriptional regulator</fullName>
    </submittedName>
</protein>
<comment type="caution">
    <text evidence="7">The sequence shown here is derived from an EMBL/GenBank/DDBJ whole genome shotgun (WGS) entry which is preliminary data.</text>
</comment>
<dbReference type="PANTHER" id="PTHR30346">
    <property type="entry name" value="TRANSCRIPTIONAL DUAL REGULATOR HCAR-RELATED"/>
    <property type="match status" value="1"/>
</dbReference>
<keyword evidence="4" id="KW-0804">Transcription</keyword>
<feature type="domain" description="HTH lysR-type" evidence="6">
    <location>
        <begin position="1"/>
        <end position="67"/>
    </location>
</feature>
<organism evidence="7 8">
    <name type="scientific">Streptomyces coeruleoprunus</name>
    <dbReference type="NCBI Taxonomy" id="285563"/>
    <lineage>
        <taxon>Bacteria</taxon>
        <taxon>Bacillati</taxon>
        <taxon>Actinomycetota</taxon>
        <taxon>Actinomycetes</taxon>
        <taxon>Kitasatosporales</taxon>
        <taxon>Streptomycetaceae</taxon>
        <taxon>Streptomyces</taxon>
    </lineage>
</organism>
<dbReference type="InterPro" id="IPR036390">
    <property type="entry name" value="WH_DNA-bd_sf"/>
</dbReference>
<comment type="similarity">
    <text evidence="1">Belongs to the LysR transcriptional regulatory family.</text>
</comment>
<dbReference type="Gene3D" id="1.10.10.10">
    <property type="entry name" value="Winged helix-like DNA-binding domain superfamily/Winged helix DNA-binding domain"/>
    <property type="match status" value="1"/>
</dbReference>
<evidence type="ECO:0000313" key="8">
    <source>
        <dbReference type="Proteomes" id="UP001595829"/>
    </source>
</evidence>
<dbReference type="RefSeq" id="WP_345686198.1">
    <property type="nucleotide sequence ID" value="NZ_BAABIT010000001.1"/>
</dbReference>
<evidence type="ECO:0000256" key="1">
    <source>
        <dbReference type="ARBA" id="ARBA00009437"/>
    </source>
</evidence>
<dbReference type="SUPFAM" id="SSF53850">
    <property type="entry name" value="Periplasmic binding protein-like II"/>
    <property type="match status" value="1"/>
</dbReference>
<dbReference type="Proteomes" id="UP001595829">
    <property type="component" value="Unassembled WGS sequence"/>
</dbReference>
<sequence>MKLNDGDTVLERQEIQVFLALTEELHFGRTAERLRLTPGRVSQTIKKVERFIGAPLFERSSRHVRLTPLGRQLADDLRPHVDGIQDALQRAVDVGRGISGVLRVGFLGAIAGQLLLQAVGVFAARHPDCEVQIHETQWHDTVSRLLGGDIEILITDVLFGASRGLTAGPVLLAEPRMLAVSADHALAGQESAPPTVLADHPVIQVPDDISRRLRSDRTPERTTDGRTIPRGPRAASFGEALTLIASGKGVFPVGAHAARFYPRPDIAYVPLRDAPPIRWAPIWLTANSGTRISEFVQAAQDATRTQDRGDPPGTTA</sequence>
<keyword evidence="2" id="KW-0805">Transcription regulation</keyword>
<reference evidence="8" key="1">
    <citation type="journal article" date="2019" name="Int. J. Syst. Evol. Microbiol.">
        <title>The Global Catalogue of Microorganisms (GCM) 10K type strain sequencing project: providing services to taxonomists for standard genome sequencing and annotation.</title>
        <authorList>
            <consortium name="The Broad Institute Genomics Platform"/>
            <consortium name="The Broad Institute Genome Sequencing Center for Infectious Disease"/>
            <person name="Wu L."/>
            <person name="Ma J."/>
        </authorList>
    </citation>
    <scope>NUCLEOTIDE SEQUENCE [LARGE SCALE GENOMIC DNA]</scope>
    <source>
        <strain evidence="8">CGMCC 4.1648</strain>
    </source>
</reference>
<name>A0ABV9XJ29_9ACTN</name>
<dbReference type="Pfam" id="PF00126">
    <property type="entry name" value="HTH_1"/>
    <property type="match status" value="1"/>
</dbReference>
<dbReference type="InterPro" id="IPR000847">
    <property type="entry name" value="LysR_HTH_N"/>
</dbReference>
<keyword evidence="8" id="KW-1185">Reference proteome</keyword>
<dbReference type="PROSITE" id="PS50931">
    <property type="entry name" value="HTH_LYSR"/>
    <property type="match status" value="1"/>
</dbReference>
<gene>
    <name evidence="7" type="ORF">ACFPM3_18790</name>
</gene>
<dbReference type="InterPro" id="IPR036388">
    <property type="entry name" value="WH-like_DNA-bd_sf"/>
</dbReference>
<dbReference type="Pfam" id="PF03466">
    <property type="entry name" value="LysR_substrate"/>
    <property type="match status" value="1"/>
</dbReference>
<dbReference type="SUPFAM" id="SSF46785">
    <property type="entry name" value="Winged helix' DNA-binding domain"/>
    <property type="match status" value="1"/>
</dbReference>
<evidence type="ECO:0000259" key="6">
    <source>
        <dbReference type="PROSITE" id="PS50931"/>
    </source>
</evidence>
<feature type="region of interest" description="Disordered" evidence="5">
    <location>
        <begin position="212"/>
        <end position="232"/>
    </location>
</feature>
<evidence type="ECO:0000313" key="7">
    <source>
        <dbReference type="EMBL" id="MFC5024175.1"/>
    </source>
</evidence>
<dbReference type="InterPro" id="IPR005119">
    <property type="entry name" value="LysR_subst-bd"/>
</dbReference>
<dbReference type="PANTHER" id="PTHR30346:SF0">
    <property type="entry name" value="HCA OPERON TRANSCRIPTIONAL ACTIVATOR HCAR"/>
    <property type="match status" value="1"/>
</dbReference>
<proteinExistence type="inferred from homology"/>
<evidence type="ECO:0000256" key="4">
    <source>
        <dbReference type="ARBA" id="ARBA00023163"/>
    </source>
</evidence>
<evidence type="ECO:0000256" key="2">
    <source>
        <dbReference type="ARBA" id="ARBA00023015"/>
    </source>
</evidence>
<evidence type="ECO:0000256" key="5">
    <source>
        <dbReference type="SAM" id="MobiDB-lite"/>
    </source>
</evidence>
<dbReference type="EMBL" id="JBHSJD010000014">
    <property type="protein sequence ID" value="MFC5024175.1"/>
    <property type="molecule type" value="Genomic_DNA"/>
</dbReference>
<feature type="compositionally biased region" description="Basic and acidic residues" evidence="5">
    <location>
        <begin position="212"/>
        <end position="224"/>
    </location>
</feature>
<dbReference type="Gene3D" id="3.40.190.10">
    <property type="entry name" value="Periplasmic binding protein-like II"/>
    <property type="match status" value="2"/>
</dbReference>